<protein>
    <submittedName>
        <fullName evidence="1">Sarcosine oxidase subunit delta</fullName>
    </submittedName>
</protein>
<dbReference type="RefSeq" id="WP_136538244.1">
    <property type="nucleotide sequence ID" value="NZ_STGU01000001.1"/>
</dbReference>
<gene>
    <name evidence="1" type="ORF">FAA86_02805</name>
</gene>
<dbReference type="GO" id="GO:0008115">
    <property type="term" value="F:sarcosine oxidase activity"/>
    <property type="evidence" value="ECO:0007669"/>
    <property type="project" value="InterPro"/>
</dbReference>
<dbReference type="EMBL" id="STGU01000001">
    <property type="protein sequence ID" value="THV39309.1"/>
    <property type="molecule type" value="Genomic_DNA"/>
</dbReference>
<sequence length="93" mass="10542">MASLITCPHCGVRPKEEFSIRGDASPVRPAPGASDDAWNAYVFIRDNPKGRIIEHWHHTTGCRRWLVVERDNASSHEVYSVTDASYYAKEKAR</sequence>
<dbReference type="AlphaFoldDB" id="A0A4S8QDS2"/>
<dbReference type="Proteomes" id="UP000307378">
    <property type="component" value="Unassembled WGS sequence"/>
</dbReference>
<organism evidence="1 2">
    <name type="scientific">Rhizobium rosettiformans W3</name>
    <dbReference type="NCBI Taxonomy" id="538378"/>
    <lineage>
        <taxon>Bacteria</taxon>
        <taxon>Pseudomonadati</taxon>
        <taxon>Pseudomonadota</taxon>
        <taxon>Alphaproteobacteria</taxon>
        <taxon>Hyphomicrobiales</taxon>
        <taxon>Rhizobiaceae</taxon>
        <taxon>Rhizobium/Agrobacterium group</taxon>
        <taxon>Rhizobium</taxon>
    </lineage>
</organism>
<name>A0A4S8QDS2_9HYPH</name>
<dbReference type="GO" id="GO:0046653">
    <property type="term" value="P:tetrahydrofolate metabolic process"/>
    <property type="evidence" value="ECO:0007669"/>
    <property type="project" value="InterPro"/>
</dbReference>
<dbReference type="InterPro" id="IPR038561">
    <property type="entry name" value="SoxD_sf"/>
</dbReference>
<dbReference type="InterPro" id="IPR006279">
    <property type="entry name" value="SoxD"/>
</dbReference>
<evidence type="ECO:0000313" key="2">
    <source>
        <dbReference type="Proteomes" id="UP000307378"/>
    </source>
</evidence>
<reference evidence="1 2" key="1">
    <citation type="submission" date="2019-04" db="EMBL/GenBank/DDBJ databases">
        <title>genome sequence of strain W3.</title>
        <authorList>
            <person name="Gao J."/>
            <person name="Sun J."/>
        </authorList>
    </citation>
    <scope>NUCLEOTIDE SEQUENCE [LARGE SCALE GENOMIC DNA]</scope>
    <source>
        <strain evidence="1 2">W3</strain>
    </source>
</reference>
<accession>A0A4S8QDS2</accession>
<evidence type="ECO:0000313" key="1">
    <source>
        <dbReference type="EMBL" id="THV39309.1"/>
    </source>
</evidence>
<dbReference type="Pfam" id="PF04267">
    <property type="entry name" value="SoxD"/>
    <property type="match status" value="1"/>
</dbReference>
<dbReference type="Gene3D" id="3.30.2270.10">
    <property type="entry name" value="Folate-binding superfamily"/>
    <property type="match status" value="1"/>
</dbReference>
<comment type="caution">
    <text evidence="1">The sequence shown here is derived from an EMBL/GenBank/DDBJ whole genome shotgun (WGS) entry which is preliminary data.</text>
</comment>
<proteinExistence type="predicted"/>